<name>A0A9W9YXI0_9CNID</name>
<evidence type="ECO:0000313" key="5">
    <source>
        <dbReference type="Proteomes" id="UP001163046"/>
    </source>
</evidence>
<accession>A0A9W9YXI0</accession>
<dbReference type="InterPro" id="IPR003410">
    <property type="entry name" value="HYR_dom"/>
</dbReference>
<sequence length="227" mass="24941">MASPQDCAKQTGNGTSRPHQHAIKLYPEKYRTQLIFPFGKTVLTYVASNGAGDTANCTTDVVVRAIAGVEEAITWKDPEFLDNVKVTKVTSTKKPGDTFQVDSSTTVSYEAVDQSGNSISCSFVVQLTQKKCNDPETPDNAKLTCTDLGMYKYCQITCNPGKQLFKYTFGSTCMSSTLVWEPEEIPDCVGWYGLEQCQLARKWTVPYSNNSPGIPFTILNPVKLCGT</sequence>
<evidence type="ECO:0000259" key="3">
    <source>
        <dbReference type="PROSITE" id="PS50825"/>
    </source>
</evidence>
<feature type="compositionally biased region" description="Polar residues" evidence="2">
    <location>
        <begin position="8"/>
        <end position="17"/>
    </location>
</feature>
<dbReference type="PROSITE" id="PS50825">
    <property type="entry name" value="HYR"/>
    <property type="match status" value="1"/>
</dbReference>
<keyword evidence="1" id="KW-0677">Repeat</keyword>
<dbReference type="EMBL" id="MU826850">
    <property type="protein sequence ID" value="KAJ7371257.1"/>
    <property type="molecule type" value="Genomic_DNA"/>
</dbReference>
<evidence type="ECO:0000313" key="4">
    <source>
        <dbReference type="EMBL" id="KAJ7371257.1"/>
    </source>
</evidence>
<evidence type="ECO:0000256" key="2">
    <source>
        <dbReference type="SAM" id="MobiDB-lite"/>
    </source>
</evidence>
<keyword evidence="5" id="KW-1185">Reference proteome</keyword>
<dbReference type="Pfam" id="PF02494">
    <property type="entry name" value="HYR"/>
    <property type="match status" value="1"/>
</dbReference>
<organism evidence="4 5">
    <name type="scientific">Desmophyllum pertusum</name>
    <dbReference type="NCBI Taxonomy" id="174260"/>
    <lineage>
        <taxon>Eukaryota</taxon>
        <taxon>Metazoa</taxon>
        <taxon>Cnidaria</taxon>
        <taxon>Anthozoa</taxon>
        <taxon>Hexacorallia</taxon>
        <taxon>Scleractinia</taxon>
        <taxon>Caryophylliina</taxon>
        <taxon>Caryophylliidae</taxon>
        <taxon>Desmophyllum</taxon>
    </lineage>
</organism>
<reference evidence="4" key="1">
    <citation type="submission" date="2023-01" db="EMBL/GenBank/DDBJ databases">
        <title>Genome assembly of the deep-sea coral Lophelia pertusa.</title>
        <authorList>
            <person name="Herrera S."/>
            <person name="Cordes E."/>
        </authorList>
    </citation>
    <scope>NUCLEOTIDE SEQUENCE</scope>
    <source>
        <strain evidence="4">USNM1676648</strain>
        <tissue evidence="4">Polyp</tissue>
    </source>
</reference>
<dbReference type="PANTHER" id="PTHR24273:SF32">
    <property type="entry name" value="HYALIN"/>
    <property type="match status" value="1"/>
</dbReference>
<dbReference type="OrthoDB" id="10045365at2759"/>
<dbReference type="PANTHER" id="PTHR24273">
    <property type="entry name" value="FI04643P-RELATED"/>
    <property type="match status" value="1"/>
</dbReference>
<dbReference type="Gene3D" id="2.10.70.10">
    <property type="entry name" value="Complement Module, domain 1"/>
    <property type="match status" value="1"/>
</dbReference>
<protein>
    <recommendedName>
        <fullName evidence="3">HYR domain-containing protein</fullName>
    </recommendedName>
</protein>
<feature type="region of interest" description="Disordered" evidence="2">
    <location>
        <begin position="1"/>
        <end position="20"/>
    </location>
</feature>
<feature type="domain" description="HYR" evidence="3">
    <location>
        <begin position="47"/>
        <end position="129"/>
    </location>
</feature>
<comment type="caution">
    <text evidence="4">The sequence shown here is derived from an EMBL/GenBank/DDBJ whole genome shotgun (WGS) entry which is preliminary data.</text>
</comment>
<proteinExistence type="predicted"/>
<gene>
    <name evidence="4" type="ORF">OS493_027373</name>
</gene>
<dbReference type="Proteomes" id="UP001163046">
    <property type="component" value="Unassembled WGS sequence"/>
</dbReference>
<dbReference type="AlphaFoldDB" id="A0A9W9YXI0"/>
<evidence type="ECO:0000256" key="1">
    <source>
        <dbReference type="ARBA" id="ARBA00022737"/>
    </source>
</evidence>